<accession>B8GJ80</accession>
<dbReference type="InterPro" id="IPR003593">
    <property type="entry name" value="AAA+_ATPase"/>
</dbReference>
<keyword evidence="3" id="KW-0547">Nucleotide-binding</keyword>
<dbReference type="InterPro" id="IPR017871">
    <property type="entry name" value="ABC_transporter-like_CS"/>
</dbReference>
<dbReference type="GeneID" id="7270656"/>
<dbReference type="Pfam" id="PF00005">
    <property type="entry name" value="ABC_tran"/>
    <property type="match status" value="1"/>
</dbReference>
<evidence type="ECO:0000259" key="5">
    <source>
        <dbReference type="PROSITE" id="PS50893"/>
    </source>
</evidence>
<dbReference type="SMART" id="SM00382">
    <property type="entry name" value="AAA"/>
    <property type="match status" value="1"/>
</dbReference>
<dbReference type="RefSeq" id="WP_012616972.1">
    <property type="nucleotide sequence ID" value="NC_011832.1"/>
</dbReference>
<organism evidence="6 7">
    <name type="scientific">Methanosphaerula palustris (strain ATCC BAA-1556 / DSM 19958 / E1-9c)</name>
    <dbReference type="NCBI Taxonomy" id="521011"/>
    <lineage>
        <taxon>Archaea</taxon>
        <taxon>Methanobacteriati</taxon>
        <taxon>Methanobacteriota</taxon>
        <taxon>Stenosarchaea group</taxon>
        <taxon>Methanomicrobia</taxon>
        <taxon>Methanomicrobiales</taxon>
        <taxon>Methanoregulaceae</taxon>
        <taxon>Methanosphaerula</taxon>
    </lineage>
</organism>
<dbReference type="PROSITE" id="PS50893">
    <property type="entry name" value="ABC_TRANSPORTER_2"/>
    <property type="match status" value="1"/>
</dbReference>
<evidence type="ECO:0000313" key="6">
    <source>
        <dbReference type="EMBL" id="ACL15653.1"/>
    </source>
</evidence>
<gene>
    <name evidence="6" type="ordered locus">Mpal_0270</name>
</gene>
<name>B8GJ80_METPE</name>
<evidence type="ECO:0000256" key="4">
    <source>
        <dbReference type="ARBA" id="ARBA00022840"/>
    </source>
</evidence>
<dbReference type="PROSITE" id="PS00211">
    <property type="entry name" value="ABC_TRANSPORTER_1"/>
    <property type="match status" value="1"/>
</dbReference>
<evidence type="ECO:0000256" key="2">
    <source>
        <dbReference type="ARBA" id="ARBA00022448"/>
    </source>
</evidence>
<comment type="similarity">
    <text evidence="1">Belongs to the ABC transporter superfamily.</text>
</comment>
<dbReference type="InterPro" id="IPR027417">
    <property type="entry name" value="P-loop_NTPase"/>
</dbReference>
<dbReference type="GO" id="GO:0022857">
    <property type="term" value="F:transmembrane transporter activity"/>
    <property type="evidence" value="ECO:0007669"/>
    <property type="project" value="UniProtKB-ARBA"/>
</dbReference>
<evidence type="ECO:0000313" key="7">
    <source>
        <dbReference type="Proteomes" id="UP000002457"/>
    </source>
</evidence>
<dbReference type="AlphaFoldDB" id="B8GJ80"/>
<dbReference type="STRING" id="521011.Mpal_0270"/>
<dbReference type="GO" id="GO:0005524">
    <property type="term" value="F:ATP binding"/>
    <property type="evidence" value="ECO:0007669"/>
    <property type="project" value="UniProtKB-KW"/>
</dbReference>
<evidence type="ECO:0000256" key="1">
    <source>
        <dbReference type="ARBA" id="ARBA00005417"/>
    </source>
</evidence>
<keyword evidence="2" id="KW-0813">Transport</keyword>
<dbReference type="eggNOG" id="arCOG00922">
    <property type="taxonomic scope" value="Archaea"/>
</dbReference>
<dbReference type="GO" id="GO:0016887">
    <property type="term" value="F:ATP hydrolysis activity"/>
    <property type="evidence" value="ECO:0007669"/>
    <property type="project" value="InterPro"/>
</dbReference>
<reference evidence="6 7" key="1">
    <citation type="journal article" date="2015" name="Genome Announc.">
        <title>Complete Genome Sequence of Methanosphaerula palustris E1-9CT, a Hydrogenotrophic Methanogen Isolated from a Minerotrophic Fen Peatland.</title>
        <authorList>
            <person name="Cadillo-Quiroz H."/>
            <person name="Browne P."/>
            <person name="Kyrpides N."/>
            <person name="Woyke T."/>
            <person name="Goodwin L."/>
            <person name="Detter C."/>
            <person name="Yavitt J.B."/>
            <person name="Zinder S.H."/>
        </authorList>
    </citation>
    <scope>NUCLEOTIDE SEQUENCE [LARGE SCALE GENOMIC DNA]</scope>
    <source>
        <strain evidence="7">ATCC BAA-1556 / DSM 19958 / E1-9c</strain>
    </source>
</reference>
<dbReference type="Proteomes" id="UP000002457">
    <property type="component" value="Chromosome"/>
</dbReference>
<keyword evidence="4" id="KW-0067">ATP-binding</keyword>
<dbReference type="HOGENOM" id="CLU_000604_1_22_2"/>
<proteinExistence type="inferred from homology"/>
<dbReference type="Gene3D" id="3.40.50.300">
    <property type="entry name" value="P-loop containing nucleotide triphosphate hydrolases"/>
    <property type="match status" value="1"/>
</dbReference>
<dbReference type="InterPro" id="IPR003439">
    <property type="entry name" value="ABC_transporter-like_ATP-bd"/>
</dbReference>
<dbReference type="SUPFAM" id="SSF52540">
    <property type="entry name" value="P-loop containing nucleoside triphosphate hydrolases"/>
    <property type="match status" value="1"/>
</dbReference>
<dbReference type="KEGG" id="mpl:Mpal_0270"/>
<protein>
    <submittedName>
        <fullName evidence="6">ABC transporter related</fullName>
    </submittedName>
</protein>
<dbReference type="InterPro" id="IPR017911">
    <property type="entry name" value="MacB-like_ATP-bd"/>
</dbReference>
<sequence precursor="true">MSEAMAETPLITFSEVSKVYKLPAGDVIALDHISLKIMKGEFVAIMGPSGSGKSTTMNMIGCLDTPTSGDLMINGINTKEMSDRALTSLRRDTIGFIFQQFNLIPSLTILENVEFPLLMKYGGNIPQGRAEQALATAGLDPKLYTHTPAELSGGQQQRAAIARSLVNDPVLLLCDEPTGNLDRKTGMGIMKQLADMNSEGTTVIMVTHDPTTAEYADRTIMIEDGRIV</sequence>
<dbReference type="FunFam" id="3.40.50.300:FF:000032">
    <property type="entry name" value="Export ABC transporter ATP-binding protein"/>
    <property type="match status" value="1"/>
</dbReference>
<feature type="domain" description="ABC transporter" evidence="5">
    <location>
        <begin position="11"/>
        <end position="228"/>
    </location>
</feature>
<dbReference type="EMBL" id="CP001338">
    <property type="protein sequence ID" value="ACL15653.1"/>
    <property type="molecule type" value="Genomic_DNA"/>
</dbReference>
<dbReference type="CDD" id="cd03255">
    <property type="entry name" value="ABC_MJ0796_LolCDE_FtsE"/>
    <property type="match status" value="1"/>
</dbReference>
<keyword evidence="7" id="KW-1185">Reference proteome</keyword>
<dbReference type="PANTHER" id="PTHR42798">
    <property type="entry name" value="LIPOPROTEIN-RELEASING SYSTEM ATP-BINDING PROTEIN LOLD"/>
    <property type="match status" value="1"/>
</dbReference>
<dbReference type="GO" id="GO:0098796">
    <property type="term" value="C:membrane protein complex"/>
    <property type="evidence" value="ECO:0007669"/>
    <property type="project" value="UniProtKB-ARBA"/>
</dbReference>
<dbReference type="PANTHER" id="PTHR42798:SF2">
    <property type="entry name" value="ABC TRANSPORTER ATP-BINDING PROTEIN MG467-RELATED"/>
    <property type="match status" value="1"/>
</dbReference>
<evidence type="ECO:0000256" key="3">
    <source>
        <dbReference type="ARBA" id="ARBA00022741"/>
    </source>
</evidence>